<gene>
    <name evidence="1" type="ORF">OMP38_04950</name>
</gene>
<dbReference type="Proteomes" id="UP001153387">
    <property type="component" value="Unassembled WGS sequence"/>
</dbReference>
<evidence type="ECO:0000313" key="2">
    <source>
        <dbReference type="Proteomes" id="UP001153387"/>
    </source>
</evidence>
<sequence>MLLLRVYVLDRPVAIPNEERYGGCKSWLNLAEPLSAEGARPALGDEAFDKALQTVRQALAGGR</sequence>
<dbReference type="EMBL" id="JAPDHZ010000002">
    <property type="protein sequence ID" value="MDG0790269.1"/>
    <property type="molecule type" value="Genomic_DNA"/>
</dbReference>
<protein>
    <submittedName>
        <fullName evidence="1">DUF1802 family protein</fullName>
    </submittedName>
</protein>
<dbReference type="RefSeq" id="WP_277564119.1">
    <property type="nucleotide sequence ID" value="NZ_JAPDHZ010000002.1"/>
</dbReference>
<dbReference type="AlphaFoldDB" id="A0A9X4KES7"/>
<name>A0A9X4KES7_9BACL</name>
<accession>A0A9X4KES7</accession>
<comment type="caution">
    <text evidence="1">The sequence shown here is derived from an EMBL/GenBank/DDBJ whole genome shotgun (WGS) entry which is preliminary data.</text>
</comment>
<keyword evidence="2" id="KW-1185">Reference proteome</keyword>
<organism evidence="1 2">
    <name type="scientific">Cohnella ginsengisoli</name>
    <dbReference type="NCBI Taxonomy" id="425004"/>
    <lineage>
        <taxon>Bacteria</taxon>
        <taxon>Bacillati</taxon>
        <taxon>Bacillota</taxon>
        <taxon>Bacilli</taxon>
        <taxon>Bacillales</taxon>
        <taxon>Paenibacillaceae</taxon>
        <taxon>Cohnella</taxon>
    </lineage>
</organism>
<evidence type="ECO:0000313" key="1">
    <source>
        <dbReference type="EMBL" id="MDG0790269.1"/>
    </source>
</evidence>
<dbReference type="Pfam" id="PF08819">
    <property type="entry name" value="DUF1802"/>
    <property type="match status" value="1"/>
</dbReference>
<dbReference type="InterPro" id="IPR014923">
    <property type="entry name" value="DUF1802"/>
</dbReference>
<reference evidence="1 2" key="1">
    <citation type="submission" date="2022-10" db="EMBL/GenBank/DDBJ databases">
        <title>Comparative genomic analysis of Cohnella hashimotonis sp. nov., isolated from the International Space Station.</title>
        <authorList>
            <person name="Simpson A."/>
            <person name="Venkateswaran K."/>
        </authorList>
    </citation>
    <scope>NUCLEOTIDE SEQUENCE [LARGE SCALE GENOMIC DNA]</scope>
    <source>
        <strain evidence="1 2">DSM 18997</strain>
    </source>
</reference>
<proteinExistence type="predicted"/>